<accession>A0A817WYF3</accession>
<dbReference type="Proteomes" id="UP000663838">
    <property type="component" value="Unassembled WGS sequence"/>
</dbReference>
<dbReference type="AlphaFoldDB" id="A0A817WYF3"/>
<evidence type="ECO:0000313" key="2">
    <source>
        <dbReference type="EMBL" id="CAF4885819.1"/>
    </source>
</evidence>
<gene>
    <name evidence="1" type="ORF">KIK155_LOCUS4481</name>
    <name evidence="2" type="ORF">TOA249_LOCUS29614</name>
</gene>
<name>A0A817WYF3_9BILA</name>
<organism evidence="1 3">
    <name type="scientific">Rotaria socialis</name>
    <dbReference type="NCBI Taxonomy" id="392032"/>
    <lineage>
        <taxon>Eukaryota</taxon>
        <taxon>Metazoa</taxon>
        <taxon>Spiralia</taxon>
        <taxon>Gnathifera</taxon>
        <taxon>Rotifera</taxon>
        <taxon>Eurotatoria</taxon>
        <taxon>Bdelloidea</taxon>
        <taxon>Philodinida</taxon>
        <taxon>Philodinidae</taxon>
        <taxon>Rotaria</taxon>
    </lineage>
</organism>
<proteinExistence type="predicted"/>
<evidence type="ECO:0000313" key="1">
    <source>
        <dbReference type="EMBL" id="CAF3360963.1"/>
    </source>
</evidence>
<dbReference type="EMBL" id="CAJOBS010004672">
    <property type="protein sequence ID" value="CAF4885819.1"/>
    <property type="molecule type" value="Genomic_DNA"/>
</dbReference>
<protein>
    <submittedName>
        <fullName evidence="1">Uncharacterized protein</fullName>
    </submittedName>
</protein>
<dbReference type="Proteomes" id="UP000663865">
    <property type="component" value="Unassembled WGS sequence"/>
</dbReference>
<sequence>MAIKQENNGVVQFRGKQCNAALYLHYPNDTDEVVLFRGANEHDHTTNSIHRKVFPEEAKENIEELFDLRLKLKKIHQVLQDKNFRITFNQLKNYLVRLRKKKFGPSTLSLGELESLCIEKPTVPQADDEPFFLSFNVTYEDDDDDDNKFRFFYIDEKVIEIFCHFNTVTC</sequence>
<reference evidence="1" key="1">
    <citation type="submission" date="2021-02" db="EMBL/GenBank/DDBJ databases">
        <authorList>
            <person name="Nowell W R."/>
        </authorList>
    </citation>
    <scope>NUCLEOTIDE SEQUENCE</scope>
</reference>
<dbReference type="EMBL" id="CAJNYV010000451">
    <property type="protein sequence ID" value="CAF3360963.1"/>
    <property type="molecule type" value="Genomic_DNA"/>
</dbReference>
<evidence type="ECO:0000313" key="3">
    <source>
        <dbReference type="Proteomes" id="UP000663865"/>
    </source>
</evidence>
<comment type="caution">
    <text evidence="1">The sequence shown here is derived from an EMBL/GenBank/DDBJ whole genome shotgun (WGS) entry which is preliminary data.</text>
</comment>